<proteinExistence type="inferred from homology"/>
<dbReference type="GO" id="GO:0006171">
    <property type="term" value="P:cAMP biosynthetic process"/>
    <property type="evidence" value="ECO:0007669"/>
    <property type="project" value="InterPro"/>
</dbReference>
<dbReference type="HAMAP" id="MF_01499">
    <property type="entry name" value="DacA"/>
    <property type="match status" value="1"/>
</dbReference>
<evidence type="ECO:0000259" key="11">
    <source>
        <dbReference type="PROSITE" id="PS51794"/>
    </source>
</evidence>
<dbReference type="FunFam" id="3.40.1700.10:FF:000002">
    <property type="entry name" value="Diadenylate cyclase"/>
    <property type="match status" value="1"/>
</dbReference>
<evidence type="ECO:0000256" key="7">
    <source>
        <dbReference type="ARBA" id="ARBA00022840"/>
    </source>
</evidence>
<evidence type="ECO:0000313" key="13">
    <source>
        <dbReference type="Proteomes" id="UP000323521"/>
    </source>
</evidence>
<keyword evidence="3 10" id="KW-0808">Transferase</keyword>
<dbReference type="OrthoDB" id="9807385at2"/>
<keyword evidence="2 10" id="KW-1003">Cell membrane</keyword>
<keyword evidence="5 10" id="KW-0548">Nucleotidyltransferase</keyword>
<evidence type="ECO:0000256" key="10">
    <source>
        <dbReference type="HAMAP-Rule" id="MF_01499"/>
    </source>
</evidence>
<dbReference type="NCBIfam" id="TIGR00159">
    <property type="entry name" value="diadenylate cyclase CdaA"/>
    <property type="match status" value="1"/>
</dbReference>
<protein>
    <recommendedName>
        <fullName evidence="10">Diadenylate cyclase</fullName>
        <shortName evidence="10">DAC</shortName>
        <ecNumber evidence="10">2.7.7.85</ecNumber>
    </recommendedName>
    <alternativeName>
        <fullName evidence="10">Cyclic-di-AMP synthase</fullName>
        <shortName evidence="10">c-di-AMP synthase</shortName>
    </alternativeName>
</protein>
<dbReference type="InterPro" id="IPR050338">
    <property type="entry name" value="DisA"/>
</dbReference>
<dbReference type="PIRSF" id="PIRSF004793">
    <property type="entry name" value="UCP004793"/>
    <property type="match status" value="1"/>
</dbReference>
<evidence type="ECO:0000256" key="1">
    <source>
        <dbReference type="ARBA" id="ARBA00000877"/>
    </source>
</evidence>
<organism evidence="12 13">
    <name type="scientific">Formimonas warabiya</name>
    <dbReference type="NCBI Taxonomy" id="1761012"/>
    <lineage>
        <taxon>Bacteria</taxon>
        <taxon>Bacillati</taxon>
        <taxon>Bacillota</taxon>
        <taxon>Clostridia</taxon>
        <taxon>Eubacteriales</taxon>
        <taxon>Peptococcaceae</taxon>
        <taxon>Candidatus Formimonas</taxon>
    </lineage>
</organism>
<dbReference type="Proteomes" id="UP000323521">
    <property type="component" value="Chromosome"/>
</dbReference>
<dbReference type="EMBL" id="CP017634">
    <property type="protein sequence ID" value="ATW28543.1"/>
    <property type="molecule type" value="Genomic_DNA"/>
</dbReference>
<dbReference type="GO" id="GO:0005524">
    <property type="term" value="F:ATP binding"/>
    <property type="evidence" value="ECO:0007669"/>
    <property type="project" value="UniProtKB-UniRule"/>
</dbReference>
<dbReference type="PANTHER" id="PTHR34185">
    <property type="entry name" value="DIADENYLATE CYCLASE"/>
    <property type="match status" value="1"/>
</dbReference>
<keyword evidence="9 10" id="KW-0472">Membrane</keyword>
<evidence type="ECO:0000256" key="4">
    <source>
        <dbReference type="ARBA" id="ARBA00022692"/>
    </source>
</evidence>
<gene>
    <name evidence="10" type="primary">dacA</name>
    <name evidence="12" type="ORF">DCMF_11165</name>
</gene>
<dbReference type="PANTHER" id="PTHR34185:SF1">
    <property type="entry name" value="DIADENYLATE CYCLASE"/>
    <property type="match status" value="1"/>
</dbReference>
<keyword evidence="6 10" id="KW-0547">Nucleotide-binding</keyword>
<reference evidence="12 13" key="1">
    <citation type="submission" date="2016-10" db="EMBL/GenBank/DDBJ databases">
        <title>Complete Genome Sequence of Peptococcaceae strain DCMF.</title>
        <authorList>
            <person name="Edwards R.J."/>
            <person name="Holland S.I."/>
            <person name="Deshpande N.P."/>
            <person name="Wong Y.K."/>
            <person name="Ertan H."/>
            <person name="Manefield M."/>
            <person name="Russell T.L."/>
            <person name="Lee M.J."/>
        </authorList>
    </citation>
    <scope>NUCLEOTIDE SEQUENCE [LARGE SCALE GENOMIC DNA]</scope>
    <source>
        <strain evidence="12 13">DCMF</strain>
    </source>
</reference>
<comment type="catalytic activity">
    <reaction evidence="1 10">
        <text>2 ATP = 3',3'-c-di-AMP + 2 diphosphate</text>
        <dbReference type="Rhea" id="RHEA:35655"/>
        <dbReference type="ChEBI" id="CHEBI:30616"/>
        <dbReference type="ChEBI" id="CHEBI:33019"/>
        <dbReference type="ChEBI" id="CHEBI:71500"/>
        <dbReference type="EC" id="2.7.7.85"/>
    </reaction>
</comment>
<dbReference type="AlphaFoldDB" id="A0A3G1L188"/>
<dbReference type="Pfam" id="PF02457">
    <property type="entry name" value="DAC"/>
    <property type="match status" value="1"/>
</dbReference>
<dbReference type="InterPro" id="IPR036888">
    <property type="entry name" value="DNA_integrity_DisA_N_sf"/>
</dbReference>
<dbReference type="SUPFAM" id="SSF143597">
    <property type="entry name" value="YojJ-like"/>
    <property type="match status" value="1"/>
</dbReference>
<comment type="subunit">
    <text evidence="10">Probably a homodimer.</text>
</comment>
<dbReference type="InterPro" id="IPR003390">
    <property type="entry name" value="DNA_integrity_scan_DisA_N"/>
</dbReference>
<dbReference type="InterPro" id="IPR014046">
    <property type="entry name" value="C-di-AMP_synthase"/>
</dbReference>
<evidence type="ECO:0000256" key="9">
    <source>
        <dbReference type="ARBA" id="ARBA00023136"/>
    </source>
</evidence>
<feature type="domain" description="DAC" evidence="11">
    <location>
        <begin position="64"/>
        <end position="225"/>
    </location>
</feature>
<dbReference type="EC" id="2.7.7.85" evidence="10"/>
<comment type="function">
    <text evidence="10">Catalyzes the condensation of 2 ATP molecules into cyclic di-AMP (c-di-AMP), a second messenger used to regulate differing processes in different bacteria.</text>
</comment>
<dbReference type="InterPro" id="IPR045585">
    <property type="entry name" value="CdaA_N"/>
</dbReference>
<keyword evidence="7 10" id="KW-0067">ATP-binding</keyword>
<evidence type="ECO:0000256" key="2">
    <source>
        <dbReference type="ARBA" id="ARBA00022475"/>
    </source>
</evidence>
<dbReference type="InterPro" id="IPR034701">
    <property type="entry name" value="CdaA"/>
</dbReference>
<dbReference type="GO" id="GO:0004016">
    <property type="term" value="F:adenylate cyclase activity"/>
    <property type="evidence" value="ECO:0007669"/>
    <property type="project" value="UniProtKB-UniRule"/>
</dbReference>
<accession>A0A3G1L188</accession>
<keyword evidence="13" id="KW-1185">Reference proteome</keyword>
<evidence type="ECO:0000313" key="12">
    <source>
        <dbReference type="EMBL" id="ATW28543.1"/>
    </source>
</evidence>
<sequence length="251" mass="28065">MIVAYVMYKLLMLIRGTRAVQLIKGILFLLIASNISDVLHLYTIKWILDKTWSTIFVALAVIFQPELRRALEQLGRGQFFVRVTNDLGMGDMLRLIDELTRCVVKLAKAKTGALIIVERETGINDYIETGIKIEGIVSAEFLGNVFIPQTPLHDGAVIIRGDRVVAAGCFLPLSDNPYLDSSLGTRHRAALGISEISDAVAIIVSEETGTISVAYEGKLVRYFEEKTLRDKLQELLVPKPHANTHFWNRRA</sequence>
<evidence type="ECO:0000256" key="8">
    <source>
        <dbReference type="ARBA" id="ARBA00022989"/>
    </source>
</evidence>
<evidence type="ECO:0000256" key="3">
    <source>
        <dbReference type="ARBA" id="ARBA00022679"/>
    </source>
</evidence>
<dbReference type="GO" id="GO:0106408">
    <property type="term" value="F:diadenylate cyclase activity"/>
    <property type="evidence" value="ECO:0007669"/>
    <property type="project" value="UniProtKB-EC"/>
</dbReference>
<dbReference type="PROSITE" id="PS51794">
    <property type="entry name" value="DAC"/>
    <property type="match status" value="1"/>
</dbReference>
<evidence type="ECO:0000256" key="5">
    <source>
        <dbReference type="ARBA" id="ARBA00022695"/>
    </source>
</evidence>
<name>A0A3G1L188_FORW1</name>
<keyword evidence="4 10" id="KW-0812">Transmembrane</keyword>
<dbReference type="KEGG" id="fwa:DCMF_11165"/>
<comment type="similarity">
    <text evidence="10">Belongs to the adenylate cyclase family. DacA/CdaA subfamily.</text>
</comment>
<dbReference type="Gene3D" id="3.40.1700.10">
    <property type="entry name" value="DNA integrity scanning protein, DisA, N-terminal domain"/>
    <property type="match status" value="1"/>
</dbReference>
<dbReference type="Pfam" id="PF19293">
    <property type="entry name" value="CdaA_N"/>
    <property type="match status" value="1"/>
</dbReference>
<keyword evidence="8 10" id="KW-1133">Transmembrane helix</keyword>
<evidence type="ECO:0000256" key="6">
    <source>
        <dbReference type="ARBA" id="ARBA00022741"/>
    </source>
</evidence>